<organism evidence="1">
    <name type="scientific">uncultured Desulfobacterium sp</name>
    <dbReference type="NCBI Taxonomy" id="201089"/>
    <lineage>
        <taxon>Bacteria</taxon>
        <taxon>Pseudomonadati</taxon>
        <taxon>Thermodesulfobacteriota</taxon>
        <taxon>Desulfobacteria</taxon>
        <taxon>Desulfobacterales</taxon>
        <taxon>Desulfobacteriaceae</taxon>
        <taxon>Desulfobacterium</taxon>
        <taxon>environmental samples</taxon>
    </lineage>
</organism>
<reference evidence="1" key="1">
    <citation type="journal article" date="2011" name="Environ. Microbiol.">
        <title>Genomic insights into the metabolic potential of the polycyclic aromatic hydrocarbon degrading sulfate-reducing Deltaproteobacterium N47.</title>
        <authorList>
            <person name="Bergmann F."/>
            <person name="Selesi D."/>
            <person name="Weinmaier T."/>
            <person name="Tischler P."/>
            <person name="Rattei T."/>
            <person name="Meckenstock R.U."/>
        </authorList>
    </citation>
    <scope>NUCLEOTIDE SEQUENCE</scope>
</reference>
<dbReference type="PANTHER" id="PTHR35271">
    <property type="entry name" value="ABC TRANSPORTER, SUBSTRATE-BINDING LIPOPROTEIN-RELATED"/>
    <property type="match status" value="1"/>
</dbReference>
<dbReference type="InterPro" id="IPR007487">
    <property type="entry name" value="ABC_transpt-TYRBP-like"/>
</dbReference>
<dbReference type="EMBL" id="FR695872">
    <property type="protein sequence ID" value="CBX29141.1"/>
    <property type="molecule type" value="Genomic_DNA"/>
</dbReference>
<gene>
    <name evidence="1" type="ORF">N47_J01220</name>
</gene>
<sequence>MLFFLIFCPYSALAWQEVVAVQSSSVQPYEDAIDGFKSACDARINRLIISELQGADVVNEINKIRPDMVLAIGMDALLRVKRIKDIPVIYLMALNPRAILSGEKNISGISMNIPQDKQLLTLLDVMPKTKAVGILYDKERTGHLVKKAQEAAGKIGVKLVAKEVHNSKSVPQLMQDMKGKIDAFWMLPDVTVVTSETVEFMLLFSLENKIPILAFSEKYVELGALMSIGVDAFDMGSQAGEMAKKILSDRSAMNIEQVDARKAVISINLKVNAVELSWLPISRVKLFISLFENSFITSTRPDCIDTFENERL</sequence>
<dbReference type="Pfam" id="PF04392">
    <property type="entry name" value="ABC_sub_bind"/>
    <property type="match status" value="1"/>
</dbReference>
<accession>E1YEZ7</accession>
<dbReference type="PANTHER" id="PTHR35271:SF1">
    <property type="entry name" value="ABC TRANSPORTER, SUBSTRATE-BINDING LIPOPROTEIN"/>
    <property type="match status" value="1"/>
</dbReference>
<evidence type="ECO:0008006" key="2">
    <source>
        <dbReference type="Google" id="ProtNLM"/>
    </source>
</evidence>
<evidence type="ECO:0000313" key="1">
    <source>
        <dbReference type="EMBL" id="CBX29141.1"/>
    </source>
</evidence>
<protein>
    <recommendedName>
        <fullName evidence="2">ABC transporter substrate binding protein</fullName>
    </recommendedName>
</protein>
<dbReference type="Gene3D" id="3.40.50.2300">
    <property type="match status" value="2"/>
</dbReference>
<dbReference type="AlphaFoldDB" id="E1YEZ7"/>
<name>E1YEZ7_9BACT</name>
<proteinExistence type="predicted"/>